<dbReference type="RefSeq" id="WP_132579910.1">
    <property type="nucleotide sequence ID" value="NZ_SMAJ01000002.1"/>
</dbReference>
<dbReference type="AlphaFoldDB" id="A0A4R3M9R1"/>
<dbReference type="InterPro" id="IPR052552">
    <property type="entry name" value="YeaO-like"/>
</dbReference>
<evidence type="ECO:0000313" key="2">
    <source>
        <dbReference type="Proteomes" id="UP000295525"/>
    </source>
</evidence>
<proteinExistence type="predicted"/>
<evidence type="ECO:0000313" key="1">
    <source>
        <dbReference type="EMBL" id="TCT10324.1"/>
    </source>
</evidence>
<dbReference type="OrthoDB" id="9790745at2"/>
<dbReference type="Proteomes" id="UP000295525">
    <property type="component" value="Unassembled WGS sequence"/>
</dbReference>
<dbReference type="PANTHER" id="PTHR36849:SF1">
    <property type="entry name" value="CYTOPLASMIC PROTEIN"/>
    <property type="match status" value="1"/>
</dbReference>
<protein>
    <submittedName>
        <fullName evidence="1">Uncharacterized protein YeaO (DUF488 family)</fullName>
    </submittedName>
</protein>
<name>A0A4R3M9R1_9BURK</name>
<sequence length="129" mass="14770">MTTNVGIKRAYESMQASDGYRVFVDRLWPRGVSKEDLKFDTWCKDLAPSPALRTWFGHKIEHWDEFKANYQTELRAQEQQARMHDVLAAAGKQPVTLVYAAKDPVHNHARVLAEEMSRLAPGKRKTGSK</sequence>
<comment type="caution">
    <text evidence="1">The sequence shown here is derived from an EMBL/GenBank/DDBJ whole genome shotgun (WGS) entry which is preliminary data.</text>
</comment>
<dbReference type="EMBL" id="SMAJ01000002">
    <property type="protein sequence ID" value="TCT10324.1"/>
    <property type="molecule type" value="Genomic_DNA"/>
</dbReference>
<keyword evidence="2" id="KW-1185">Reference proteome</keyword>
<organism evidence="1 2">
    <name type="scientific">Paralcaligenes ureilyticus</name>
    <dbReference type="NCBI Taxonomy" id="627131"/>
    <lineage>
        <taxon>Bacteria</taxon>
        <taxon>Pseudomonadati</taxon>
        <taxon>Pseudomonadota</taxon>
        <taxon>Betaproteobacteria</taxon>
        <taxon>Burkholderiales</taxon>
        <taxon>Alcaligenaceae</taxon>
        <taxon>Paralcaligenes</taxon>
    </lineage>
</organism>
<dbReference type="PANTHER" id="PTHR36849">
    <property type="entry name" value="CYTOPLASMIC PROTEIN-RELATED"/>
    <property type="match status" value="1"/>
</dbReference>
<reference evidence="1 2" key="1">
    <citation type="submission" date="2019-03" db="EMBL/GenBank/DDBJ databases">
        <title>Genomic Encyclopedia of Type Strains, Phase IV (KMG-IV): sequencing the most valuable type-strain genomes for metagenomic binning, comparative biology and taxonomic classification.</title>
        <authorList>
            <person name="Goeker M."/>
        </authorList>
    </citation>
    <scope>NUCLEOTIDE SEQUENCE [LARGE SCALE GENOMIC DNA]</scope>
    <source>
        <strain evidence="1 2">DSM 24591</strain>
    </source>
</reference>
<accession>A0A4R3M9R1</accession>
<dbReference type="Pfam" id="PF22752">
    <property type="entry name" value="DUF488-N3i"/>
    <property type="match status" value="1"/>
</dbReference>
<gene>
    <name evidence="1" type="ORF">EDC26_102281</name>
</gene>